<dbReference type="Pfam" id="PF13171">
    <property type="entry name" value="DUF4004"/>
    <property type="match status" value="1"/>
</dbReference>
<accession>A0A8J2ZTC9</accession>
<name>A0A8J2ZTC9_9BACL</name>
<dbReference type="Proteomes" id="UP000656813">
    <property type="component" value="Unassembled WGS sequence"/>
</dbReference>
<dbReference type="InterPro" id="IPR025063">
    <property type="entry name" value="DUF4004"/>
</dbReference>
<evidence type="ECO:0000313" key="1">
    <source>
        <dbReference type="EMBL" id="GGH75508.1"/>
    </source>
</evidence>
<reference evidence="1" key="1">
    <citation type="journal article" date="2014" name="Int. J. Syst. Evol. Microbiol.">
        <title>Complete genome sequence of Corynebacterium casei LMG S-19264T (=DSM 44701T), isolated from a smear-ripened cheese.</title>
        <authorList>
            <consortium name="US DOE Joint Genome Institute (JGI-PGF)"/>
            <person name="Walter F."/>
            <person name="Albersmeier A."/>
            <person name="Kalinowski J."/>
            <person name="Ruckert C."/>
        </authorList>
    </citation>
    <scope>NUCLEOTIDE SEQUENCE</scope>
    <source>
        <strain evidence="1">CGMCC 1.12777</strain>
    </source>
</reference>
<comment type="caution">
    <text evidence="1">The sequence shown here is derived from an EMBL/GenBank/DDBJ whole genome shotgun (WGS) entry which is preliminary data.</text>
</comment>
<gene>
    <name evidence="1" type="ORF">GCM10007096_04810</name>
</gene>
<keyword evidence="2" id="KW-1185">Reference proteome</keyword>
<reference evidence="1" key="2">
    <citation type="submission" date="2020-09" db="EMBL/GenBank/DDBJ databases">
        <authorList>
            <person name="Sun Q."/>
            <person name="Zhou Y."/>
        </authorList>
    </citation>
    <scope>NUCLEOTIDE SEQUENCE</scope>
    <source>
        <strain evidence="1">CGMCC 1.12777</strain>
    </source>
</reference>
<evidence type="ECO:0000313" key="2">
    <source>
        <dbReference type="Proteomes" id="UP000656813"/>
    </source>
</evidence>
<protein>
    <recommendedName>
        <fullName evidence="3">DUF4004 family protein</fullName>
    </recommendedName>
</protein>
<dbReference type="RefSeq" id="WP_188495698.1">
    <property type="nucleotide sequence ID" value="NZ_BMFV01000002.1"/>
</dbReference>
<evidence type="ECO:0008006" key="3">
    <source>
        <dbReference type="Google" id="ProtNLM"/>
    </source>
</evidence>
<dbReference type="EMBL" id="BMFV01000002">
    <property type="protein sequence ID" value="GGH75508.1"/>
    <property type="molecule type" value="Genomic_DNA"/>
</dbReference>
<sequence>MTEEELISKKQLLELTGISYGQLYRWKRKKLVPDEWFIRKSTFTGQETFFPKERMLERVEKIKNMKGDMSLDEIAGQVSIFPTEIQLSQQEILDSNIVSKVALSLYLQQKGPLESFEFQPLLFTYLIDQVLETGRVSSDEAKMILDTLFTYYDEMQGKNVEIIFIRKYGMGCCLLRSLPSELYIDKETKVILRLSVATMIEQLKTKLLEER</sequence>
<proteinExistence type="predicted"/>
<organism evidence="1 2">
    <name type="scientific">Pullulanibacillus pueri</name>
    <dbReference type="NCBI Taxonomy" id="1437324"/>
    <lineage>
        <taxon>Bacteria</taxon>
        <taxon>Bacillati</taxon>
        <taxon>Bacillota</taxon>
        <taxon>Bacilli</taxon>
        <taxon>Bacillales</taxon>
        <taxon>Sporolactobacillaceae</taxon>
        <taxon>Pullulanibacillus</taxon>
    </lineage>
</organism>
<dbReference type="AlphaFoldDB" id="A0A8J2ZTC9"/>